<dbReference type="Pfam" id="PF04520">
    <property type="entry name" value="Senescence_reg"/>
    <property type="match status" value="1"/>
</dbReference>
<keyword evidence="4" id="KW-1185">Reference proteome</keyword>
<dbReference type="AlphaFoldDB" id="A0AAN8W103"/>
<comment type="caution">
    <text evidence="3">The sequence shown here is derived from an EMBL/GenBank/DDBJ whole genome shotgun (WGS) entry which is preliminary data.</text>
</comment>
<dbReference type="InterPro" id="IPR007608">
    <property type="entry name" value="Senescence_reg_S40"/>
</dbReference>
<name>A0AAN8W103_9MAGN</name>
<dbReference type="GO" id="GO:0010150">
    <property type="term" value="P:leaf senescence"/>
    <property type="evidence" value="ECO:0007669"/>
    <property type="project" value="UniProtKB-ARBA"/>
</dbReference>
<dbReference type="PANTHER" id="PTHR33083">
    <property type="entry name" value="EXPRESSED PROTEIN"/>
    <property type="match status" value="1"/>
</dbReference>
<sequence>METPTGAGNSRHRMLPSADRFLSMFSHSPPQNATGIGSSTAAITVDELNEDDVFWTGDDLAESASETVKKNRSSSSFNEHSRLGFSKPEGILAALPVEDRENDLKSRPVLNRKNSISSSSSSSPSAPLSSSRMIPAIPKPPQSIQEREYTNSQSMPSRKFHQSAPMNVPVLSQVMKSRKSTNFEDVDVDDDCDEEMLPPHEIVARGGSNRSPKTTFSVLEGVGRTLKGRDLRQVRNAVWRKTGFLD</sequence>
<evidence type="ECO:0000313" key="4">
    <source>
        <dbReference type="Proteomes" id="UP001370490"/>
    </source>
</evidence>
<dbReference type="PANTHER" id="PTHR33083:SF116">
    <property type="entry name" value="OS04G0413900 PROTEIN"/>
    <property type="match status" value="1"/>
</dbReference>
<feature type="compositionally biased region" description="Basic and acidic residues" evidence="2">
    <location>
        <begin position="97"/>
        <end position="106"/>
    </location>
</feature>
<gene>
    <name evidence="3" type="ORF">RJ641_025166</name>
</gene>
<feature type="region of interest" description="Disordered" evidence="2">
    <location>
        <begin position="62"/>
        <end position="167"/>
    </location>
</feature>
<evidence type="ECO:0000256" key="2">
    <source>
        <dbReference type="SAM" id="MobiDB-lite"/>
    </source>
</evidence>
<dbReference type="EMBL" id="JBAMMX010000003">
    <property type="protein sequence ID" value="KAK6944064.1"/>
    <property type="molecule type" value="Genomic_DNA"/>
</dbReference>
<evidence type="ECO:0000256" key="1">
    <source>
        <dbReference type="ARBA" id="ARBA00034773"/>
    </source>
</evidence>
<dbReference type="Proteomes" id="UP001370490">
    <property type="component" value="Unassembled WGS sequence"/>
</dbReference>
<comment type="similarity">
    <text evidence="1">Belongs to the senescence regulator S40 family.</text>
</comment>
<evidence type="ECO:0000313" key="3">
    <source>
        <dbReference type="EMBL" id="KAK6944064.1"/>
    </source>
</evidence>
<proteinExistence type="inferred from homology"/>
<feature type="compositionally biased region" description="Low complexity" evidence="2">
    <location>
        <begin position="115"/>
        <end position="131"/>
    </location>
</feature>
<protein>
    <submittedName>
        <fullName evidence="3">Senescence regulator S40</fullName>
    </submittedName>
</protein>
<reference evidence="3 4" key="1">
    <citation type="submission" date="2023-12" db="EMBL/GenBank/DDBJ databases">
        <title>A high-quality genome assembly for Dillenia turbinata (Dilleniales).</title>
        <authorList>
            <person name="Chanderbali A."/>
        </authorList>
    </citation>
    <scope>NUCLEOTIDE SEQUENCE [LARGE SCALE GENOMIC DNA]</scope>
    <source>
        <strain evidence="3">LSX21</strain>
        <tissue evidence="3">Leaf</tissue>
    </source>
</reference>
<accession>A0AAN8W103</accession>
<organism evidence="3 4">
    <name type="scientific">Dillenia turbinata</name>
    <dbReference type="NCBI Taxonomy" id="194707"/>
    <lineage>
        <taxon>Eukaryota</taxon>
        <taxon>Viridiplantae</taxon>
        <taxon>Streptophyta</taxon>
        <taxon>Embryophyta</taxon>
        <taxon>Tracheophyta</taxon>
        <taxon>Spermatophyta</taxon>
        <taxon>Magnoliopsida</taxon>
        <taxon>eudicotyledons</taxon>
        <taxon>Gunneridae</taxon>
        <taxon>Pentapetalae</taxon>
        <taxon>Dilleniales</taxon>
        <taxon>Dilleniaceae</taxon>
        <taxon>Dillenia</taxon>
    </lineage>
</organism>